<accession>A0ABD5NFX2</accession>
<evidence type="ECO:0000313" key="1">
    <source>
        <dbReference type="EMBL" id="MFC3478217.1"/>
    </source>
</evidence>
<protein>
    <submittedName>
        <fullName evidence="1">Uncharacterized protein</fullName>
    </submittedName>
</protein>
<comment type="caution">
    <text evidence="1">The sequence shown here is derived from an EMBL/GenBank/DDBJ whole genome shotgun (WGS) entry which is preliminary data.</text>
</comment>
<dbReference type="EMBL" id="JBHRWN010000002">
    <property type="protein sequence ID" value="MFC3478217.1"/>
    <property type="molecule type" value="Genomic_DNA"/>
</dbReference>
<dbReference type="AlphaFoldDB" id="A0ABD5NFX2"/>
<evidence type="ECO:0000313" key="2">
    <source>
        <dbReference type="Proteomes" id="UP001595660"/>
    </source>
</evidence>
<name>A0ABD5NFX2_9EURY</name>
<gene>
    <name evidence="1" type="ORF">ACFOKC_10850</name>
</gene>
<proteinExistence type="predicted"/>
<dbReference type="RefSeq" id="WP_232570669.1">
    <property type="nucleotide sequence ID" value="NZ_CP089466.1"/>
</dbReference>
<dbReference type="InterPro" id="IPR055944">
    <property type="entry name" value="DUF7522"/>
</dbReference>
<sequence length="148" mass="15870">MPESQTGRSGIDTSTENDIVTVSIPAGAELDEDETESINAEFFNAVREPDVSAALTVLRNENALSGRVFERTGFAEGPVRTAIADRAGDSDIGPYEFTVRFHRDGFVVRVIQGDAGVLFTTDAMNVDAFEDAATAIRGLLADARRASE</sequence>
<keyword evidence="2" id="KW-1185">Reference proteome</keyword>
<dbReference type="Pfam" id="PF24366">
    <property type="entry name" value="DUF7522"/>
    <property type="match status" value="1"/>
</dbReference>
<dbReference type="GeneID" id="69118777"/>
<organism evidence="1 2">
    <name type="scientific">Halobacterium litoreum</name>
    <dbReference type="NCBI Taxonomy" id="2039234"/>
    <lineage>
        <taxon>Archaea</taxon>
        <taxon>Methanobacteriati</taxon>
        <taxon>Methanobacteriota</taxon>
        <taxon>Stenosarchaea group</taxon>
        <taxon>Halobacteria</taxon>
        <taxon>Halobacteriales</taxon>
        <taxon>Halobacteriaceae</taxon>
        <taxon>Halobacterium</taxon>
    </lineage>
</organism>
<reference evidence="1 2" key="1">
    <citation type="journal article" date="2019" name="Int. J. Syst. Evol. Microbiol.">
        <title>The Global Catalogue of Microorganisms (GCM) 10K type strain sequencing project: providing services to taxonomists for standard genome sequencing and annotation.</title>
        <authorList>
            <consortium name="The Broad Institute Genomics Platform"/>
            <consortium name="The Broad Institute Genome Sequencing Center for Infectious Disease"/>
            <person name="Wu L."/>
            <person name="Ma J."/>
        </authorList>
    </citation>
    <scope>NUCLEOTIDE SEQUENCE [LARGE SCALE GENOMIC DNA]</scope>
    <source>
        <strain evidence="1 2">CGMCC 1.12562</strain>
    </source>
</reference>
<dbReference type="Proteomes" id="UP001595660">
    <property type="component" value="Unassembled WGS sequence"/>
</dbReference>